<evidence type="ECO:0000313" key="7">
    <source>
        <dbReference type="EMBL" id="QEN00054.1"/>
    </source>
</evidence>
<evidence type="ECO:0000313" key="8">
    <source>
        <dbReference type="Proteomes" id="UP000323522"/>
    </source>
</evidence>
<feature type="transmembrane region" description="Helical" evidence="2">
    <location>
        <begin position="47"/>
        <end position="68"/>
    </location>
</feature>
<keyword evidence="2" id="KW-0472">Membrane</keyword>
<dbReference type="Pfam" id="PF06744">
    <property type="entry name" value="IcmF_C"/>
    <property type="match status" value="1"/>
</dbReference>
<feature type="domain" description="Type VI secretion system component TssM1 N-terminal" evidence="5">
    <location>
        <begin position="219"/>
        <end position="475"/>
    </location>
</feature>
<protein>
    <submittedName>
        <fullName evidence="7">Type VI secretion system membrane subunit TssM</fullName>
    </submittedName>
</protein>
<feature type="domain" description="Type VI secretion system IcmF C-terminal" evidence="3">
    <location>
        <begin position="1088"/>
        <end position="1191"/>
    </location>
</feature>
<feature type="region of interest" description="Disordered" evidence="1">
    <location>
        <begin position="929"/>
        <end position="953"/>
    </location>
</feature>
<dbReference type="InterPro" id="IPR009612">
    <property type="entry name" value="IcmF-rel"/>
</dbReference>
<dbReference type="InterPro" id="IPR053156">
    <property type="entry name" value="T6SS_TssM-like"/>
</dbReference>
<dbReference type="SUPFAM" id="SSF52540">
    <property type="entry name" value="P-loop containing nucleoside triphosphate hydrolases"/>
    <property type="match status" value="1"/>
</dbReference>
<dbReference type="PANTHER" id="PTHR36153:SF1">
    <property type="entry name" value="TYPE VI SECRETION SYSTEM COMPONENT TSSM1"/>
    <property type="match status" value="1"/>
</dbReference>
<reference evidence="7 8" key="1">
    <citation type="submission" date="2019-02" db="EMBL/GenBank/DDBJ databases">
        <title>Complete Genome Sequence and Methylome Analysis of Sphaerotilus natans subsp. sulfidivorans D-507.</title>
        <authorList>
            <person name="Fomenkov A."/>
            <person name="Gridneva E."/>
            <person name="Smolyakov D."/>
            <person name="Dubinina G."/>
            <person name="Vincze T."/>
            <person name="Grabovich M."/>
            <person name="Roberts R.J."/>
        </authorList>
    </citation>
    <scope>NUCLEOTIDE SEQUENCE [LARGE SCALE GENOMIC DNA]</scope>
    <source>
        <strain evidence="7 8">D-507</strain>
    </source>
</reference>
<dbReference type="Pfam" id="PF06761">
    <property type="entry name" value="IcmF-related"/>
    <property type="match status" value="1"/>
</dbReference>
<dbReference type="InterPro" id="IPR048677">
    <property type="entry name" value="TssM1_hel"/>
</dbReference>
<dbReference type="Pfam" id="PF21070">
    <property type="entry name" value="IcmF_helical"/>
    <property type="match status" value="1"/>
</dbReference>
<feature type="domain" description="IcmF-related" evidence="4">
    <location>
        <begin position="527"/>
        <end position="836"/>
    </location>
</feature>
<dbReference type="Proteomes" id="UP000323522">
    <property type="component" value="Chromosome"/>
</dbReference>
<name>A0A5C1Q072_9BURK</name>
<sequence>MMKKLLSWILHPWLLAALGLLALALLIWWAGPLVAVAGRVPLADAGVRIALIALLAGGWLAVQLASLWQARRANTRMIEGLAAAPGAGTAAGSGESAELGLLRERFEQALQTLRGMRFDTRADSPGRARGALDALSDRLSQRHLYQLPWYVFIGAPGSGKTTALLNAGLRFPLAGRFGQEGQRGIAGIGGTRHCDWWFTDEAVLIDTAGRYTTQDSDREADRSAWNGFLALLRDGRPRQPLNGVLVTVSVADLLTRGAAERAREAAAVRARIQELHEQLGVRMPLYLLVTKCDLLAGFTDYFATLDREQRAAPWGFTFPLDARLHSDASGLTTEFDRLGQRLTDGLIERLQAERDPARRARIYAFPQQFDALREVLREFVEEVFAPSPFEADPMLRGVYFISGTQEGTPLDRMLGGMARQLGLERAALPPLAASGRSFFLERLLREVVFAESALGGTRLKWEKRRHLMATGAYAALALVALLAAGLWLRSHALNRDDLAAVDARAAALEAELRTTPARQQPDAAALLPLLEATRRIAEVDDSPGRHFGLYQGDKLQDASAQALERMQNEGLLPRLALGLEQRLAAGAGAARPEAQYDVLKTYLMLHDPKHFDAKWLAVYLRADWDESLAGRLDATQRAALEHHLDALLARGASTPSRPLDRALVEAARERLRQIPLAQRVYSRLRLPGLLPAELGAFTATAAGGPEVTRILVRGSGRPLNEGLPALYTRAGHQAFDRLVPLLATELAAEESWVLGLAAESRSVAAADPQGQARLADEVRRLYLNDYARLWSDYLADLKLRPTETLAQAIEVAQTLALPGPSAPLRRLLRAAADETTLARPAAPGAESAVREAARGLKDRVLAPILGDGAAGRAVEALQPGREPLEKSLVDDRFVRLHELVGAADAKGPVPLDDTIRLLDEIAVFLQATQAATQSRTPPPPSPTPARARASAGQLPPPLGAMVERLVASGTSAALGATREGLGSAIRAEIGDFCRQAIGGRYPFDRTSSRDVTLDDFSRLFAPGGQMDQFVQKNLAPYVDTTTRPWSFRAVEGARMGLNSAALLSFQHAAEIRDAFFRGSATPVVSVDFRPVSMDPAILQLQIDAGGQTLNYAHGPATLTRLQWPSPRGGAQIRLSISPAPAGGSAGLSTEGPWALLRLIDRAQIAPGSGPERMTATFDIEGRKAVFELISSSVQNPLRLPALRAFSCPTGL</sequence>
<keyword evidence="2" id="KW-1133">Transmembrane helix</keyword>
<evidence type="ECO:0000259" key="5">
    <source>
        <dbReference type="Pfam" id="PF14331"/>
    </source>
</evidence>
<keyword evidence="2" id="KW-0812">Transmembrane</keyword>
<evidence type="ECO:0000259" key="3">
    <source>
        <dbReference type="Pfam" id="PF06744"/>
    </source>
</evidence>
<evidence type="ECO:0000256" key="2">
    <source>
        <dbReference type="SAM" id="Phobius"/>
    </source>
</evidence>
<gene>
    <name evidence="7" type="primary">tssM</name>
    <name evidence="7" type="ORF">EWH46_04175</name>
</gene>
<accession>A0A5C1Q072</accession>
<dbReference type="InterPro" id="IPR017731">
    <property type="entry name" value="TssM1-like"/>
</dbReference>
<dbReference type="InterPro" id="IPR010623">
    <property type="entry name" value="IcmF_C"/>
</dbReference>
<proteinExistence type="predicted"/>
<dbReference type="KEGG" id="snn:EWH46_04175"/>
<dbReference type="PANTHER" id="PTHR36153">
    <property type="entry name" value="INNER MEMBRANE PROTEIN-RELATED"/>
    <property type="match status" value="1"/>
</dbReference>
<dbReference type="EMBL" id="CP035708">
    <property type="protein sequence ID" value="QEN00054.1"/>
    <property type="molecule type" value="Genomic_DNA"/>
</dbReference>
<dbReference type="InterPro" id="IPR027417">
    <property type="entry name" value="P-loop_NTPase"/>
</dbReference>
<dbReference type="OrthoDB" id="9758229at2"/>
<feature type="transmembrane region" description="Helical" evidence="2">
    <location>
        <begin position="467"/>
        <end position="488"/>
    </location>
</feature>
<organism evidence="7 8">
    <name type="scientific">Sphaerotilus sulfidivorans</name>
    <dbReference type="NCBI Taxonomy" id="639200"/>
    <lineage>
        <taxon>Bacteria</taxon>
        <taxon>Pseudomonadati</taxon>
        <taxon>Pseudomonadota</taxon>
        <taxon>Betaproteobacteria</taxon>
        <taxon>Burkholderiales</taxon>
        <taxon>Sphaerotilaceae</taxon>
        <taxon>Sphaerotilus</taxon>
    </lineage>
</organism>
<dbReference type="AlphaFoldDB" id="A0A5C1Q072"/>
<evidence type="ECO:0000259" key="6">
    <source>
        <dbReference type="Pfam" id="PF21070"/>
    </source>
</evidence>
<evidence type="ECO:0000259" key="4">
    <source>
        <dbReference type="Pfam" id="PF06761"/>
    </source>
</evidence>
<dbReference type="NCBIfam" id="TIGR03348">
    <property type="entry name" value="VI_IcmF"/>
    <property type="match status" value="1"/>
</dbReference>
<feature type="domain" description="Type VI secretion system component TssM1 helical" evidence="6">
    <location>
        <begin position="982"/>
        <end position="1076"/>
    </location>
</feature>
<dbReference type="InterPro" id="IPR025743">
    <property type="entry name" value="TssM1_N"/>
</dbReference>
<evidence type="ECO:0000256" key="1">
    <source>
        <dbReference type="SAM" id="MobiDB-lite"/>
    </source>
</evidence>
<dbReference type="Pfam" id="PF14331">
    <property type="entry name" value="IcmF-related_N"/>
    <property type="match status" value="1"/>
</dbReference>